<dbReference type="PANTHER" id="PTHR24251">
    <property type="entry name" value="OVOCHYMASE-RELATED"/>
    <property type="match status" value="1"/>
</dbReference>
<dbReference type="FunFam" id="2.40.10.10:FF:000068">
    <property type="entry name" value="transmembrane protease serine 2"/>
    <property type="match status" value="1"/>
</dbReference>
<dbReference type="Proteomes" id="UP000242188">
    <property type="component" value="Unassembled WGS sequence"/>
</dbReference>
<dbReference type="PRINTS" id="PR00722">
    <property type="entry name" value="CHYMOTRYPSIN"/>
</dbReference>
<keyword evidence="6" id="KW-0325">Glycoprotein</keyword>
<dbReference type="SMART" id="SM00020">
    <property type="entry name" value="Tryp_SPc"/>
    <property type="match status" value="1"/>
</dbReference>
<dbReference type="InterPro" id="IPR018114">
    <property type="entry name" value="TRYPSIN_HIS"/>
</dbReference>
<dbReference type="PROSITE" id="PS50026">
    <property type="entry name" value="EGF_3"/>
    <property type="match status" value="1"/>
</dbReference>
<dbReference type="SUPFAM" id="SSF49854">
    <property type="entry name" value="Spermadhesin, CUB domain"/>
    <property type="match status" value="3"/>
</dbReference>
<reference evidence="15 16" key="1">
    <citation type="journal article" date="2017" name="Nat. Ecol. Evol.">
        <title>Scallop genome provides insights into evolution of bilaterian karyotype and development.</title>
        <authorList>
            <person name="Wang S."/>
            <person name="Zhang J."/>
            <person name="Jiao W."/>
            <person name="Li J."/>
            <person name="Xun X."/>
            <person name="Sun Y."/>
            <person name="Guo X."/>
            <person name="Huan P."/>
            <person name="Dong B."/>
            <person name="Zhang L."/>
            <person name="Hu X."/>
            <person name="Sun X."/>
            <person name="Wang J."/>
            <person name="Zhao C."/>
            <person name="Wang Y."/>
            <person name="Wang D."/>
            <person name="Huang X."/>
            <person name="Wang R."/>
            <person name="Lv J."/>
            <person name="Li Y."/>
            <person name="Zhang Z."/>
            <person name="Liu B."/>
            <person name="Lu W."/>
            <person name="Hui Y."/>
            <person name="Liang J."/>
            <person name="Zhou Z."/>
            <person name="Hou R."/>
            <person name="Li X."/>
            <person name="Liu Y."/>
            <person name="Li H."/>
            <person name="Ning X."/>
            <person name="Lin Y."/>
            <person name="Zhao L."/>
            <person name="Xing Q."/>
            <person name="Dou J."/>
            <person name="Li Y."/>
            <person name="Mao J."/>
            <person name="Guo H."/>
            <person name="Dou H."/>
            <person name="Li T."/>
            <person name="Mu C."/>
            <person name="Jiang W."/>
            <person name="Fu Q."/>
            <person name="Fu X."/>
            <person name="Miao Y."/>
            <person name="Liu J."/>
            <person name="Yu Q."/>
            <person name="Li R."/>
            <person name="Liao H."/>
            <person name="Li X."/>
            <person name="Kong Y."/>
            <person name="Jiang Z."/>
            <person name="Chourrout D."/>
            <person name="Li R."/>
            <person name="Bao Z."/>
        </authorList>
    </citation>
    <scope>NUCLEOTIDE SEQUENCE [LARGE SCALE GENOMIC DNA]</scope>
    <source>
        <strain evidence="15 16">PY_sf001</strain>
    </source>
</reference>
<proteinExistence type="predicted"/>
<feature type="disulfide bond" evidence="8">
    <location>
        <begin position="451"/>
        <end position="460"/>
    </location>
</feature>
<feature type="domain" description="EGF-like" evidence="12">
    <location>
        <begin position="426"/>
        <end position="461"/>
    </location>
</feature>
<keyword evidence="5 8" id="KW-1015">Disulfide bond</keyword>
<keyword evidence="2" id="KW-0964">Secreted</keyword>
<evidence type="ECO:0000256" key="8">
    <source>
        <dbReference type="PROSITE-ProRule" id="PRU00076"/>
    </source>
</evidence>
<evidence type="ECO:0000313" key="16">
    <source>
        <dbReference type="Proteomes" id="UP000242188"/>
    </source>
</evidence>
<dbReference type="Pfam" id="PF00089">
    <property type="entry name" value="Trypsin"/>
    <property type="match status" value="1"/>
</dbReference>
<keyword evidence="16" id="KW-1185">Reference proteome</keyword>
<dbReference type="PROSITE" id="PS00134">
    <property type="entry name" value="TRYPSIN_HIS"/>
    <property type="match status" value="1"/>
</dbReference>
<evidence type="ECO:0000256" key="6">
    <source>
        <dbReference type="ARBA" id="ARBA00023180"/>
    </source>
</evidence>
<keyword evidence="9" id="KW-0645">Protease</keyword>
<feature type="domain" description="CUB" evidence="11">
    <location>
        <begin position="36"/>
        <end position="147"/>
    </location>
</feature>
<dbReference type="PROSITE" id="PS00135">
    <property type="entry name" value="TRYPSIN_SER"/>
    <property type="match status" value="1"/>
</dbReference>
<evidence type="ECO:0000259" key="14">
    <source>
        <dbReference type="PROSITE" id="PS50835"/>
    </source>
</evidence>
<feature type="domain" description="Ig-like" evidence="14">
    <location>
        <begin position="565"/>
        <end position="651"/>
    </location>
</feature>
<dbReference type="STRING" id="6573.A0A210QWS6"/>
<protein>
    <submittedName>
        <fullName evidence="15">Prothrombin</fullName>
    </submittedName>
</protein>
<feature type="disulfide bond" evidence="8">
    <location>
        <begin position="430"/>
        <end position="440"/>
    </location>
</feature>
<organism evidence="15 16">
    <name type="scientific">Mizuhopecten yessoensis</name>
    <name type="common">Japanese scallop</name>
    <name type="synonym">Patinopecten yessoensis</name>
    <dbReference type="NCBI Taxonomy" id="6573"/>
    <lineage>
        <taxon>Eukaryota</taxon>
        <taxon>Metazoa</taxon>
        <taxon>Spiralia</taxon>
        <taxon>Lophotrochozoa</taxon>
        <taxon>Mollusca</taxon>
        <taxon>Bivalvia</taxon>
        <taxon>Autobranchia</taxon>
        <taxon>Pteriomorphia</taxon>
        <taxon>Pectinida</taxon>
        <taxon>Pectinoidea</taxon>
        <taxon>Pectinidae</taxon>
        <taxon>Mizuhopecten</taxon>
    </lineage>
</organism>
<feature type="chain" id="PRO_5013188276" evidence="10">
    <location>
        <begin position="23"/>
        <end position="939"/>
    </location>
</feature>
<sequence length="939" mass="104465">MADTWGLVLLGLVLLLFDGGYSTLTSDRQKRHVTLCGEIMTKSQGTISPPVADEYYLPNLFCRWEIRAEEGQRLLLSAPSFALEYSSECTWDYLEVRDGGDDHAHRVGKYCGYAPLTLLSSDDTVFLYFSSDGSSQDRGFQLDFRSVPAETSDPSFCNQLIETEGLISSPNYPGEYGAYSSCVYWIKAPSEQTLVQLEIRDVSLEDSGCLFDYVKIYDGRDSHSPLLLDLCGDSAPSPSVTSSGNQAFITFLSDGYLEDRGFQININFIENDSETETEDQEACRQVFAEAMEGVVTSPGFPGVYPDQARCEAIVRSPQPDHHIRLTLVYLDMEGSTNCTFDSLEFFDGTTEEANSLGKICGQTTQNLVYVTTSDTLKIVLTSDYLVTGRGFLGDYTALPNEVPNCVPGCSDNSVCVEERETFRCIAGKLCEYNICDNGECVQRDGNLTCYCTSNYTGMLCDVNIQPENSVDTQPGVRDTHTDISADRGERLILDCTTNVSDTFFTWALNDRLIMGDIGVIEHVNGSLEILAFDDTYVGMYKCLTDSYDTFSQTTFNLTLTEGCNFEIELSPPEVSAISGDSATLRCTVTSGQHNMTWLKDDEKLSEGEEYEVSENGTLLTILAVTETTTGEYTCALNKGDNCEVSRTALVSNLPPRLDNGYCGRPSIPDMMPRILGRISRGQSVQQGSSPWHVILRDRRELTTFCGGTLISKSWILTAAHCTSNDHFSREFNKSFDASYVDLIMGTDLCNGTGGERRGIRRYIPYPRFGKRAPYDNDIALIELDAPVEYNRRIRPICLQSLETIESVFMNRRLGRTVGRVVGCGRVHERVTETPPYLRDVFVPYVDRRFCSHARIGDGNFTDSMICAGYNRAYFGDACSGDSGGSLSMQKTTEDPWYLVGIVSWGVGCDRPGHYGYYTHVAKFLDWVSRITNSEFLETF</sequence>
<comment type="subcellular location">
    <subcellularLocation>
        <location evidence="1">Secreted</location>
    </subcellularLocation>
</comment>
<dbReference type="InterPro" id="IPR003598">
    <property type="entry name" value="Ig_sub2"/>
</dbReference>
<dbReference type="PROSITE" id="PS50240">
    <property type="entry name" value="TRYPSIN_DOM"/>
    <property type="match status" value="1"/>
</dbReference>
<dbReference type="InterPro" id="IPR009003">
    <property type="entry name" value="Peptidase_S1_PA"/>
</dbReference>
<dbReference type="InterPro" id="IPR013783">
    <property type="entry name" value="Ig-like_fold"/>
</dbReference>
<dbReference type="InterPro" id="IPR033116">
    <property type="entry name" value="TRYPSIN_SER"/>
</dbReference>
<dbReference type="InterPro" id="IPR001254">
    <property type="entry name" value="Trypsin_dom"/>
</dbReference>
<feature type="disulfide bond" evidence="7">
    <location>
        <begin position="283"/>
        <end position="310"/>
    </location>
</feature>
<dbReference type="CDD" id="cd00041">
    <property type="entry name" value="CUB"/>
    <property type="match status" value="3"/>
</dbReference>
<feature type="domain" description="CUB" evidence="11">
    <location>
        <begin position="156"/>
        <end position="269"/>
    </location>
</feature>
<dbReference type="InterPro" id="IPR036179">
    <property type="entry name" value="Ig-like_dom_sf"/>
</dbReference>
<evidence type="ECO:0000259" key="11">
    <source>
        <dbReference type="PROSITE" id="PS01180"/>
    </source>
</evidence>
<evidence type="ECO:0000256" key="10">
    <source>
        <dbReference type="SAM" id="SignalP"/>
    </source>
</evidence>
<dbReference type="SUPFAM" id="SSF57196">
    <property type="entry name" value="EGF/Laminin"/>
    <property type="match status" value="1"/>
</dbReference>
<dbReference type="SUPFAM" id="SSF48726">
    <property type="entry name" value="Immunoglobulin"/>
    <property type="match status" value="2"/>
</dbReference>
<feature type="domain" description="Ig-like" evidence="14">
    <location>
        <begin position="474"/>
        <end position="558"/>
    </location>
</feature>
<dbReference type="AlphaFoldDB" id="A0A210QWS6"/>
<evidence type="ECO:0000313" key="15">
    <source>
        <dbReference type="EMBL" id="OWF53195.1"/>
    </source>
</evidence>
<dbReference type="GO" id="GO:0006508">
    <property type="term" value="P:proteolysis"/>
    <property type="evidence" value="ECO:0007669"/>
    <property type="project" value="UniProtKB-KW"/>
</dbReference>
<dbReference type="Pfam" id="PF00431">
    <property type="entry name" value="CUB"/>
    <property type="match status" value="3"/>
</dbReference>
<evidence type="ECO:0000256" key="5">
    <source>
        <dbReference type="ARBA" id="ARBA00023157"/>
    </source>
</evidence>
<evidence type="ECO:0000259" key="13">
    <source>
        <dbReference type="PROSITE" id="PS50240"/>
    </source>
</evidence>
<dbReference type="Pfam" id="PF13927">
    <property type="entry name" value="Ig_3"/>
    <property type="match status" value="1"/>
</dbReference>
<dbReference type="SMART" id="SM00042">
    <property type="entry name" value="CUB"/>
    <property type="match status" value="3"/>
</dbReference>
<keyword evidence="3 10" id="KW-0732">Signal</keyword>
<evidence type="ECO:0000256" key="2">
    <source>
        <dbReference type="ARBA" id="ARBA00022525"/>
    </source>
</evidence>
<evidence type="ECO:0000256" key="9">
    <source>
        <dbReference type="RuleBase" id="RU363034"/>
    </source>
</evidence>
<evidence type="ECO:0000256" key="3">
    <source>
        <dbReference type="ARBA" id="ARBA00022729"/>
    </source>
</evidence>
<keyword evidence="8" id="KW-0245">EGF-like domain</keyword>
<keyword evidence="9" id="KW-0720">Serine protease</keyword>
<dbReference type="InterPro" id="IPR000859">
    <property type="entry name" value="CUB_dom"/>
</dbReference>
<feature type="domain" description="Peptidase S1" evidence="13">
    <location>
        <begin position="678"/>
        <end position="932"/>
    </location>
</feature>
<evidence type="ECO:0000256" key="7">
    <source>
        <dbReference type="PROSITE-ProRule" id="PRU00059"/>
    </source>
</evidence>
<dbReference type="OrthoDB" id="6380398at2759"/>
<dbReference type="CDD" id="cd00190">
    <property type="entry name" value="Tryp_SPc"/>
    <property type="match status" value="1"/>
</dbReference>
<keyword evidence="9" id="KW-0378">Hydrolase</keyword>
<evidence type="ECO:0000256" key="1">
    <source>
        <dbReference type="ARBA" id="ARBA00004613"/>
    </source>
</evidence>
<feature type="domain" description="CUB" evidence="11">
    <location>
        <begin position="283"/>
        <end position="398"/>
    </location>
</feature>
<accession>A0A210QWS6</accession>
<dbReference type="GO" id="GO:0005576">
    <property type="term" value="C:extracellular region"/>
    <property type="evidence" value="ECO:0007669"/>
    <property type="project" value="UniProtKB-SubCell"/>
</dbReference>
<dbReference type="PROSITE" id="PS00022">
    <property type="entry name" value="EGF_1"/>
    <property type="match status" value="1"/>
</dbReference>
<dbReference type="GO" id="GO:0004252">
    <property type="term" value="F:serine-type endopeptidase activity"/>
    <property type="evidence" value="ECO:0007669"/>
    <property type="project" value="InterPro"/>
</dbReference>
<dbReference type="InterPro" id="IPR000742">
    <property type="entry name" value="EGF"/>
</dbReference>
<dbReference type="InterPro" id="IPR003599">
    <property type="entry name" value="Ig_sub"/>
</dbReference>
<dbReference type="InterPro" id="IPR001314">
    <property type="entry name" value="Peptidase_S1A"/>
</dbReference>
<comment type="caution">
    <text evidence="15">The sequence shown here is derived from an EMBL/GenBank/DDBJ whole genome shotgun (WGS) entry which is preliminary data.</text>
</comment>
<dbReference type="PROSITE" id="PS01180">
    <property type="entry name" value="CUB"/>
    <property type="match status" value="3"/>
</dbReference>
<dbReference type="SMART" id="SM00409">
    <property type="entry name" value="IG"/>
    <property type="match status" value="2"/>
</dbReference>
<dbReference type="SUPFAM" id="SSF50494">
    <property type="entry name" value="Trypsin-like serine proteases"/>
    <property type="match status" value="1"/>
</dbReference>
<gene>
    <name evidence="15" type="ORF">KP79_PYT11518</name>
</gene>
<evidence type="ECO:0000259" key="12">
    <source>
        <dbReference type="PROSITE" id="PS50026"/>
    </source>
</evidence>
<dbReference type="Gene3D" id="2.60.40.10">
    <property type="entry name" value="Immunoglobulins"/>
    <property type="match status" value="1"/>
</dbReference>
<dbReference type="FunFam" id="2.60.120.290:FF:000005">
    <property type="entry name" value="Procollagen C-endopeptidase enhancer 1"/>
    <property type="match status" value="2"/>
</dbReference>
<dbReference type="InterPro" id="IPR043504">
    <property type="entry name" value="Peptidase_S1_PA_chymotrypsin"/>
</dbReference>
<feature type="signal peptide" evidence="10">
    <location>
        <begin position="1"/>
        <end position="22"/>
    </location>
</feature>
<name>A0A210QWS6_MIZYE</name>
<keyword evidence="4" id="KW-0677">Repeat</keyword>
<dbReference type="InterPro" id="IPR035914">
    <property type="entry name" value="Sperma_CUB_dom_sf"/>
</dbReference>
<dbReference type="EMBL" id="NEDP02001463">
    <property type="protein sequence ID" value="OWF53195.1"/>
    <property type="molecule type" value="Genomic_DNA"/>
</dbReference>
<evidence type="ECO:0000256" key="4">
    <source>
        <dbReference type="ARBA" id="ARBA00022737"/>
    </source>
</evidence>
<dbReference type="FunFam" id="2.40.10.10:FF:000054">
    <property type="entry name" value="Complement C1r subcomponent"/>
    <property type="match status" value="1"/>
</dbReference>
<comment type="caution">
    <text evidence="8">Lacks conserved residue(s) required for the propagation of feature annotation.</text>
</comment>
<dbReference type="PROSITE" id="PS50835">
    <property type="entry name" value="IG_LIKE"/>
    <property type="match status" value="2"/>
</dbReference>
<dbReference type="SMART" id="SM00408">
    <property type="entry name" value="IGc2"/>
    <property type="match status" value="1"/>
</dbReference>
<dbReference type="InterPro" id="IPR007110">
    <property type="entry name" value="Ig-like_dom"/>
</dbReference>
<dbReference type="Gene3D" id="2.60.120.290">
    <property type="entry name" value="Spermadhesin, CUB domain"/>
    <property type="match status" value="3"/>
</dbReference>
<dbReference type="Gene3D" id="2.40.10.10">
    <property type="entry name" value="Trypsin-like serine proteases"/>
    <property type="match status" value="2"/>
</dbReference>